<dbReference type="InterPro" id="IPR036047">
    <property type="entry name" value="F-box-like_dom_sf"/>
</dbReference>
<proteinExistence type="predicted"/>
<sequence length="883" mass="90267">MMDARSAGSMQTVSAATTASSAGGNGQPGALAPRKNIRQPDMGLELERRVARRRKTKDDFELDNAGTSTTAASSTSAASSSSGAGIAGAAPSGQATAVAGAGVAPTHAQDDLSATGLGSMSSAMRPPTRSSTVIERDAAAARIAASMAVSADADMASASTADRLYGDAAHGMLIHGVGVCITGSSSSSSLASAHVPGHNSSHSMALPAVSTSHLVSQFVDASSSAASSSTVGSGGNGSGNSCSGSSSGGAANNGAGAASINPTPASAGPSTPAIHFVPGPLDITHATQLPPQRFALCPSPTYFALDQGGSPMSFSLYSANGSSTPHTPVFEDLPRSPYPLSSPSVSRSASNASLASAMSPAQRSPSHASSPLLSPASPALYPFAYSHDMQPRLPGVTMAARTTSAREDHATLGSIGFASIAGTVTARPSPLALATTMSPTFMELDSDSGAAVSGTPVEDRADATECHAYGGNEPRCQSDPVRAIEFGGDGDVTMEYVAAEADATLTATTTATSTANTTTPTLHLAPVDRCPVEVMLTILSYLPCSVQRQCAVVSRRWHALASHTMLRSPVLITLHAFERLVDTVVAGNTALTGDEQTVAMPTPLAGVDTATAQLAVALASSTAVDSSSSDNDNSNNSSSSSTTPLLSSPSSEPVNVAVSMVASTTSASRQARPNACAHLVRRLNLARMDEQYRCAPGLSRQLTRAAPYLRHSLRALDLGFCKGARNYDLQRLAPLLHNLTYLNLAGGGRTDIVVSKIAKHCPRLLQLSVAWNASVSDFGCAEIARWCPRLRKLDLTSCGGITDAGVIAVVDGCRDLRVLGVAYCSGVGDIAVRDAATRLPRLHWLGVAGCSGVSRACLRDCDQARPGLVVVRPGELPFERDTI</sequence>
<dbReference type="Gene3D" id="1.20.1280.50">
    <property type="match status" value="1"/>
</dbReference>
<dbReference type="STRING" id="78915.A0A4P9XSZ2"/>
<feature type="region of interest" description="Disordered" evidence="1">
    <location>
        <begin position="351"/>
        <end position="372"/>
    </location>
</feature>
<dbReference type="AlphaFoldDB" id="A0A4P9XSZ2"/>
<feature type="region of interest" description="Disordered" evidence="1">
    <location>
        <begin position="624"/>
        <end position="651"/>
    </location>
</feature>
<dbReference type="PANTHER" id="PTHR13382:SF21">
    <property type="entry name" value="OS12G0601000 PROTEIN"/>
    <property type="match status" value="1"/>
</dbReference>
<dbReference type="SUPFAM" id="SSF52047">
    <property type="entry name" value="RNI-like"/>
    <property type="match status" value="1"/>
</dbReference>
<feature type="compositionally biased region" description="Low complexity" evidence="1">
    <location>
        <begin position="65"/>
        <end position="90"/>
    </location>
</feature>
<name>A0A4P9XSZ2_9FUNG</name>
<feature type="compositionally biased region" description="Polar residues" evidence="1">
    <location>
        <begin position="116"/>
        <end position="131"/>
    </location>
</feature>
<dbReference type="InterPro" id="IPR006553">
    <property type="entry name" value="Leu-rich_rpt_Cys-con_subtyp"/>
</dbReference>
<dbReference type="InterPro" id="IPR050648">
    <property type="entry name" value="F-box_LRR-repeat"/>
</dbReference>
<dbReference type="Pfam" id="PF12937">
    <property type="entry name" value="F-box-like"/>
    <property type="match status" value="1"/>
</dbReference>
<evidence type="ECO:0000313" key="3">
    <source>
        <dbReference type="EMBL" id="RKP09246.1"/>
    </source>
</evidence>
<evidence type="ECO:0000313" key="4">
    <source>
        <dbReference type="Proteomes" id="UP000271241"/>
    </source>
</evidence>
<keyword evidence="4" id="KW-1185">Reference proteome</keyword>
<feature type="region of interest" description="Disordered" evidence="1">
    <location>
        <begin position="1"/>
        <end position="90"/>
    </location>
</feature>
<evidence type="ECO:0000259" key="2">
    <source>
        <dbReference type="Pfam" id="PF12937"/>
    </source>
</evidence>
<dbReference type="InterPro" id="IPR032675">
    <property type="entry name" value="LRR_dom_sf"/>
</dbReference>
<feature type="region of interest" description="Disordered" evidence="1">
    <location>
        <begin position="327"/>
        <end position="346"/>
    </location>
</feature>
<dbReference type="Proteomes" id="UP000271241">
    <property type="component" value="Unassembled WGS sequence"/>
</dbReference>
<dbReference type="EMBL" id="KZ992528">
    <property type="protein sequence ID" value="RKP09246.1"/>
    <property type="molecule type" value="Genomic_DNA"/>
</dbReference>
<dbReference type="Gene3D" id="3.80.10.10">
    <property type="entry name" value="Ribonuclease Inhibitor"/>
    <property type="match status" value="1"/>
</dbReference>
<feature type="compositionally biased region" description="Low complexity" evidence="1">
    <location>
        <begin position="12"/>
        <end position="22"/>
    </location>
</feature>
<dbReference type="OrthoDB" id="10257471at2759"/>
<accession>A0A4P9XSZ2</accession>
<dbReference type="SUPFAM" id="SSF81383">
    <property type="entry name" value="F-box domain"/>
    <property type="match status" value="1"/>
</dbReference>
<protein>
    <recommendedName>
        <fullName evidence="2">F-box domain-containing protein</fullName>
    </recommendedName>
</protein>
<organism evidence="3 4">
    <name type="scientific">Thamnocephalis sphaerospora</name>
    <dbReference type="NCBI Taxonomy" id="78915"/>
    <lineage>
        <taxon>Eukaryota</taxon>
        <taxon>Fungi</taxon>
        <taxon>Fungi incertae sedis</taxon>
        <taxon>Zoopagomycota</taxon>
        <taxon>Zoopagomycotina</taxon>
        <taxon>Zoopagomycetes</taxon>
        <taxon>Zoopagales</taxon>
        <taxon>Sigmoideomycetaceae</taxon>
        <taxon>Thamnocephalis</taxon>
    </lineage>
</organism>
<feature type="region of interest" description="Disordered" evidence="1">
    <location>
        <begin position="109"/>
        <end position="131"/>
    </location>
</feature>
<evidence type="ECO:0000256" key="1">
    <source>
        <dbReference type="SAM" id="MobiDB-lite"/>
    </source>
</evidence>
<feature type="compositionally biased region" description="Low complexity" evidence="1">
    <location>
        <begin position="239"/>
        <end position="251"/>
    </location>
</feature>
<dbReference type="InterPro" id="IPR001810">
    <property type="entry name" value="F-box_dom"/>
</dbReference>
<dbReference type="PANTHER" id="PTHR13382">
    <property type="entry name" value="MITOCHONDRIAL ATP SYNTHASE COUPLING FACTOR B"/>
    <property type="match status" value="1"/>
</dbReference>
<reference evidence="4" key="1">
    <citation type="journal article" date="2018" name="Nat. Microbiol.">
        <title>Leveraging single-cell genomics to expand the fungal tree of life.</title>
        <authorList>
            <person name="Ahrendt S.R."/>
            <person name="Quandt C.A."/>
            <person name="Ciobanu D."/>
            <person name="Clum A."/>
            <person name="Salamov A."/>
            <person name="Andreopoulos B."/>
            <person name="Cheng J.F."/>
            <person name="Woyke T."/>
            <person name="Pelin A."/>
            <person name="Henrissat B."/>
            <person name="Reynolds N.K."/>
            <person name="Benny G.L."/>
            <person name="Smith M.E."/>
            <person name="James T.Y."/>
            <person name="Grigoriev I.V."/>
        </authorList>
    </citation>
    <scope>NUCLEOTIDE SEQUENCE [LARGE SCALE GENOMIC DNA]</scope>
    <source>
        <strain evidence="4">RSA 1356</strain>
    </source>
</reference>
<dbReference type="InterPro" id="IPR001611">
    <property type="entry name" value="Leu-rich_rpt"/>
</dbReference>
<feature type="domain" description="F-box" evidence="2">
    <location>
        <begin position="531"/>
        <end position="564"/>
    </location>
</feature>
<dbReference type="GO" id="GO:0005737">
    <property type="term" value="C:cytoplasm"/>
    <property type="evidence" value="ECO:0007669"/>
    <property type="project" value="TreeGrafter"/>
</dbReference>
<dbReference type="Pfam" id="PF13516">
    <property type="entry name" value="LRR_6"/>
    <property type="match status" value="1"/>
</dbReference>
<dbReference type="SMART" id="SM00367">
    <property type="entry name" value="LRR_CC"/>
    <property type="match status" value="4"/>
</dbReference>
<gene>
    <name evidence="3" type="ORF">THASP1DRAFT_28952</name>
</gene>
<feature type="region of interest" description="Disordered" evidence="1">
    <location>
        <begin position="226"/>
        <end position="251"/>
    </location>
</feature>